<proteinExistence type="predicted"/>
<dbReference type="AlphaFoldDB" id="A0A6V7MBX2"/>
<accession>A0A6V7MBX2</accession>
<dbReference type="EMBL" id="CADCXW020000353">
    <property type="protein sequence ID" value="CAD1585923.1"/>
    <property type="molecule type" value="Genomic_DNA"/>
</dbReference>
<evidence type="ECO:0000313" key="1">
    <source>
        <dbReference type="EMBL" id="CAD1585923.1"/>
    </source>
</evidence>
<protein>
    <submittedName>
        <fullName evidence="1">Uncharacterized protein</fullName>
    </submittedName>
</protein>
<gene>
    <name evidence="1" type="ORF">BBRV_LOCUS129282</name>
</gene>
<organism evidence="1">
    <name type="scientific">Bracon brevicornis</name>
    <dbReference type="NCBI Taxonomy" id="1563983"/>
    <lineage>
        <taxon>Eukaryota</taxon>
        <taxon>Metazoa</taxon>
        <taxon>Ecdysozoa</taxon>
        <taxon>Arthropoda</taxon>
        <taxon>Hexapoda</taxon>
        <taxon>Insecta</taxon>
        <taxon>Pterygota</taxon>
        <taxon>Neoptera</taxon>
        <taxon>Endopterygota</taxon>
        <taxon>Hymenoptera</taxon>
        <taxon>Apocrita</taxon>
        <taxon>Ichneumonoidea</taxon>
        <taxon>Braconidae</taxon>
        <taxon>Braconinae</taxon>
        <taxon>Bracon</taxon>
    </lineage>
</organism>
<sequence length="71" mass="7957">MVWDDGLSVKEVNEEKKKTPKFPSRERNFAVRRRGQRQALSIRESGVSIVDNSPGMLASGTANDVHHLPPE</sequence>
<reference evidence="1" key="1">
    <citation type="submission" date="2020-07" db="EMBL/GenBank/DDBJ databases">
        <authorList>
            <person name="Ferguson B K."/>
        </authorList>
    </citation>
    <scope>NUCLEOTIDE SEQUENCE</scope>
    <source>
        <strain evidence="1">L06</strain>
    </source>
</reference>
<name>A0A6V7MBX2_9HYME</name>